<accession>A0A3N4I4X9</accession>
<keyword evidence="6" id="KW-0378">Hydrolase</keyword>
<dbReference type="PANTHER" id="PTHR22930">
    <property type="match status" value="1"/>
</dbReference>
<evidence type="ECO:0000259" key="8">
    <source>
        <dbReference type="Pfam" id="PF13359"/>
    </source>
</evidence>
<reference evidence="9 10" key="1">
    <citation type="journal article" date="2018" name="Nat. Ecol. Evol.">
        <title>Pezizomycetes genomes reveal the molecular basis of ectomycorrhizal truffle lifestyle.</title>
        <authorList>
            <person name="Murat C."/>
            <person name="Payen T."/>
            <person name="Noel B."/>
            <person name="Kuo A."/>
            <person name="Morin E."/>
            <person name="Chen J."/>
            <person name="Kohler A."/>
            <person name="Krizsan K."/>
            <person name="Balestrini R."/>
            <person name="Da Silva C."/>
            <person name="Montanini B."/>
            <person name="Hainaut M."/>
            <person name="Levati E."/>
            <person name="Barry K.W."/>
            <person name="Belfiori B."/>
            <person name="Cichocki N."/>
            <person name="Clum A."/>
            <person name="Dockter R.B."/>
            <person name="Fauchery L."/>
            <person name="Guy J."/>
            <person name="Iotti M."/>
            <person name="Le Tacon F."/>
            <person name="Lindquist E.A."/>
            <person name="Lipzen A."/>
            <person name="Malagnac F."/>
            <person name="Mello A."/>
            <person name="Molinier V."/>
            <person name="Miyauchi S."/>
            <person name="Poulain J."/>
            <person name="Riccioni C."/>
            <person name="Rubini A."/>
            <person name="Sitrit Y."/>
            <person name="Splivallo R."/>
            <person name="Traeger S."/>
            <person name="Wang M."/>
            <person name="Zifcakova L."/>
            <person name="Wipf D."/>
            <person name="Zambonelli A."/>
            <person name="Paolocci F."/>
            <person name="Nowrousian M."/>
            <person name="Ottonello S."/>
            <person name="Baldrian P."/>
            <person name="Spatafora J.W."/>
            <person name="Henrissat B."/>
            <person name="Nagy L.G."/>
            <person name="Aury J.M."/>
            <person name="Wincker P."/>
            <person name="Grigoriev I.V."/>
            <person name="Bonfante P."/>
            <person name="Martin F.M."/>
        </authorList>
    </citation>
    <scope>NUCLEOTIDE SEQUENCE [LARGE SCALE GENOMIC DNA]</scope>
    <source>
        <strain evidence="9 10">RN42</strain>
    </source>
</reference>
<evidence type="ECO:0000313" key="9">
    <source>
        <dbReference type="EMBL" id="RPA79140.1"/>
    </source>
</evidence>
<keyword evidence="10" id="KW-1185">Reference proteome</keyword>
<feature type="non-terminal residue" evidence="9">
    <location>
        <position position="305"/>
    </location>
</feature>
<feature type="non-terminal residue" evidence="9">
    <location>
        <position position="1"/>
    </location>
</feature>
<protein>
    <recommendedName>
        <fullName evidence="8">DDE Tnp4 domain-containing protein</fullName>
    </recommendedName>
</protein>
<evidence type="ECO:0000256" key="5">
    <source>
        <dbReference type="ARBA" id="ARBA00022723"/>
    </source>
</evidence>
<sequence length="305" mass="34668">LRMSKPSFFVLANLIKHHIGFVTTGRRPQAPVFLQLAVFLYRMGMAGGGSTLAHTGLALGLGEGTVHSYTVRVVEALQNIRTHWIKWPTKEARQKHAKRVGEASKGVFSGCIGFIDGTFLNLQYTPETNHYFYFNRKSTYAIGAMAVCTDNRQIVYLRVGDTSAVHDTTVFSRSYLSQTPSQYFGDGEYLIGDSAYTPTATMIVPFKKPRARQPLPKRFNFALSQRRIVIEHAFGMIKARFPALTNVPIRIRDTDSHAMVVNWFVAGVVLHNFLIARRDEMKWTQETEWEEILKDILQSQDYERV</sequence>
<comment type="subcellular location">
    <subcellularLocation>
        <location evidence="2">Nucleus</location>
    </subcellularLocation>
</comment>
<dbReference type="Pfam" id="PF13359">
    <property type="entry name" value="DDE_Tnp_4"/>
    <property type="match status" value="1"/>
</dbReference>
<dbReference type="GO" id="GO:0016787">
    <property type="term" value="F:hydrolase activity"/>
    <property type="evidence" value="ECO:0007669"/>
    <property type="project" value="UniProtKB-KW"/>
</dbReference>
<evidence type="ECO:0000256" key="3">
    <source>
        <dbReference type="ARBA" id="ARBA00006958"/>
    </source>
</evidence>
<dbReference type="GO" id="GO:0004518">
    <property type="term" value="F:nuclease activity"/>
    <property type="evidence" value="ECO:0007669"/>
    <property type="project" value="UniProtKB-KW"/>
</dbReference>
<feature type="domain" description="DDE Tnp4" evidence="8">
    <location>
        <begin position="115"/>
        <end position="272"/>
    </location>
</feature>
<name>A0A3N4I4X9_ASCIM</name>
<evidence type="ECO:0000256" key="2">
    <source>
        <dbReference type="ARBA" id="ARBA00004123"/>
    </source>
</evidence>
<dbReference type="AlphaFoldDB" id="A0A3N4I4X9"/>
<dbReference type="Proteomes" id="UP000275078">
    <property type="component" value="Unassembled WGS sequence"/>
</dbReference>
<evidence type="ECO:0000256" key="4">
    <source>
        <dbReference type="ARBA" id="ARBA00022722"/>
    </source>
</evidence>
<keyword evidence="5" id="KW-0479">Metal-binding</keyword>
<organism evidence="9 10">
    <name type="scientific">Ascobolus immersus RN42</name>
    <dbReference type="NCBI Taxonomy" id="1160509"/>
    <lineage>
        <taxon>Eukaryota</taxon>
        <taxon>Fungi</taxon>
        <taxon>Dikarya</taxon>
        <taxon>Ascomycota</taxon>
        <taxon>Pezizomycotina</taxon>
        <taxon>Pezizomycetes</taxon>
        <taxon>Pezizales</taxon>
        <taxon>Ascobolaceae</taxon>
        <taxon>Ascobolus</taxon>
    </lineage>
</organism>
<comment type="cofactor">
    <cofactor evidence="1">
        <name>a divalent metal cation</name>
        <dbReference type="ChEBI" id="CHEBI:60240"/>
    </cofactor>
</comment>
<comment type="similarity">
    <text evidence="3">Belongs to the HARBI1 family.</text>
</comment>
<evidence type="ECO:0000256" key="1">
    <source>
        <dbReference type="ARBA" id="ARBA00001968"/>
    </source>
</evidence>
<dbReference type="GO" id="GO:0005634">
    <property type="term" value="C:nucleus"/>
    <property type="evidence" value="ECO:0007669"/>
    <property type="project" value="UniProtKB-SubCell"/>
</dbReference>
<keyword evidence="7" id="KW-0539">Nucleus</keyword>
<dbReference type="InterPro" id="IPR027806">
    <property type="entry name" value="HARBI1_dom"/>
</dbReference>
<dbReference type="EMBL" id="ML119702">
    <property type="protein sequence ID" value="RPA79140.1"/>
    <property type="molecule type" value="Genomic_DNA"/>
</dbReference>
<dbReference type="STRING" id="1160509.A0A3N4I4X9"/>
<gene>
    <name evidence="9" type="ORF">BJ508DRAFT_200657</name>
</gene>
<dbReference type="PANTHER" id="PTHR22930:SF85">
    <property type="entry name" value="GH03217P-RELATED"/>
    <property type="match status" value="1"/>
</dbReference>
<proteinExistence type="inferred from homology"/>
<dbReference type="InterPro" id="IPR045249">
    <property type="entry name" value="HARBI1-like"/>
</dbReference>
<evidence type="ECO:0000256" key="7">
    <source>
        <dbReference type="ARBA" id="ARBA00023242"/>
    </source>
</evidence>
<dbReference type="OrthoDB" id="5421918at2759"/>
<keyword evidence="4" id="KW-0540">Nuclease</keyword>
<evidence type="ECO:0000313" key="10">
    <source>
        <dbReference type="Proteomes" id="UP000275078"/>
    </source>
</evidence>
<dbReference type="GO" id="GO:0046872">
    <property type="term" value="F:metal ion binding"/>
    <property type="evidence" value="ECO:0007669"/>
    <property type="project" value="UniProtKB-KW"/>
</dbReference>
<evidence type="ECO:0000256" key="6">
    <source>
        <dbReference type="ARBA" id="ARBA00022801"/>
    </source>
</evidence>